<evidence type="ECO:0000259" key="4">
    <source>
        <dbReference type="PROSITE" id="PS50106"/>
    </source>
</evidence>
<reference evidence="5 6" key="1">
    <citation type="submission" date="2024-02" db="EMBL/GenBank/DDBJ databases">
        <authorList>
            <person name="Chen Y."/>
            <person name="Shah S."/>
            <person name="Dougan E. K."/>
            <person name="Thang M."/>
            <person name="Chan C."/>
        </authorList>
    </citation>
    <scope>NUCLEOTIDE SEQUENCE [LARGE SCALE GENOMIC DNA]</scope>
</reference>
<dbReference type="PROSITE" id="PS50106">
    <property type="entry name" value="PDZ"/>
    <property type="match status" value="1"/>
</dbReference>
<name>A0ABP0QL78_9DINO</name>
<dbReference type="InterPro" id="IPR001478">
    <property type="entry name" value="PDZ"/>
</dbReference>
<keyword evidence="1" id="KW-0479">Metal-binding</keyword>
<comment type="caution">
    <text evidence="5">The sequence shown here is derived from an EMBL/GenBank/DDBJ whole genome shotgun (WGS) entry which is preliminary data.</text>
</comment>
<feature type="domain" description="PDZ" evidence="4">
    <location>
        <begin position="61"/>
        <end position="145"/>
    </location>
</feature>
<evidence type="ECO:0000256" key="2">
    <source>
        <dbReference type="ARBA" id="ARBA00022771"/>
    </source>
</evidence>
<proteinExistence type="predicted"/>
<evidence type="ECO:0000256" key="3">
    <source>
        <dbReference type="ARBA" id="ARBA00022833"/>
    </source>
</evidence>
<evidence type="ECO:0000256" key="1">
    <source>
        <dbReference type="ARBA" id="ARBA00022723"/>
    </source>
</evidence>
<dbReference type="SUPFAM" id="SSF50156">
    <property type="entry name" value="PDZ domain-like"/>
    <property type="match status" value="1"/>
</dbReference>
<keyword evidence="3" id="KW-0862">Zinc</keyword>
<accession>A0ABP0QL78</accession>
<keyword evidence="6" id="KW-1185">Reference proteome</keyword>
<dbReference type="InterPro" id="IPR036034">
    <property type="entry name" value="PDZ_sf"/>
</dbReference>
<evidence type="ECO:0000313" key="5">
    <source>
        <dbReference type="EMBL" id="CAK9087697.1"/>
    </source>
</evidence>
<feature type="non-terminal residue" evidence="5">
    <location>
        <position position="226"/>
    </location>
</feature>
<dbReference type="Proteomes" id="UP001642484">
    <property type="component" value="Unassembled WGS sequence"/>
</dbReference>
<dbReference type="Pfam" id="PF00569">
    <property type="entry name" value="ZZ"/>
    <property type="match status" value="1"/>
</dbReference>
<protein>
    <recommendedName>
        <fullName evidence="4">PDZ domain-containing protein</fullName>
    </recommendedName>
</protein>
<dbReference type="EMBL" id="CAXAMN010024569">
    <property type="protein sequence ID" value="CAK9087697.1"/>
    <property type="molecule type" value="Genomic_DNA"/>
</dbReference>
<gene>
    <name evidence="5" type="ORF">CCMP2556_LOCUS42368</name>
</gene>
<dbReference type="InterPro" id="IPR000433">
    <property type="entry name" value="Znf_ZZ"/>
</dbReference>
<keyword evidence="2" id="KW-0863">Zinc-finger</keyword>
<organism evidence="5 6">
    <name type="scientific">Durusdinium trenchii</name>
    <dbReference type="NCBI Taxonomy" id="1381693"/>
    <lineage>
        <taxon>Eukaryota</taxon>
        <taxon>Sar</taxon>
        <taxon>Alveolata</taxon>
        <taxon>Dinophyceae</taxon>
        <taxon>Suessiales</taxon>
        <taxon>Symbiodiniaceae</taxon>
        <taxon>Durusdinium</taxon>
    </lineage>
</organism>
<sequence length="226" mass="25082">MFYGPKSARAWRSIEIPGDYCEFEFSSDGDGATFPDQRWGFWALVAPKPPDKEDKIPESFTLEVVKKEGSLLGITTQEVAGACMISGLDTGSTPIQEWNAANPDRALRLHDFILEVNGVKSSYDDILNELRKFQKHIIVAKRSKEAMCSSGHVLKPDPRVYNVCDVCGTPGTQFRCPDGCDYDMCLNCFQAHTSGPVHCPLEDITAFAQKRVQVVCRGEGNQDDPE</sequence>
<evidence type="ECO:0000313" key="6">
    <source>
        <dbReference type="Proteomes" id="UP001642484"/>
    </source>
</evidence>